<accession>A0ACC0CHA2</accession>
<dbReference type="Proteomes" id="UP001060085">
    <property type="component" value="Linkage Group LG01"/>
</dbReference>
<gene>
    <name evidence="1" type="ORF">M9H77_05566</name>
</gene>
<proteinExistence type="predicted"/>
<evidence type="ECO:0000313" key="2">
    <source>
        <dbReference type="Proteomes" id="UP001060085"/>
    </source>
</evidence>
<organism evidence="1 2">
    <name type="scientific">Catharanthus roseus</name>
    <name type="common">Madagascar periwinkle</name>
    <name type="synonym">Vinca rosea</name>
    <dbReference type="NCBI Taxonomy" id="4058"/>
    <lineage>
        <taxon>Eukaryota</taxon>
        <taxon>Viridiplantae</taxon>
        <taxon>Streptophyta</taxon>
        <taxon>Embryophyta</taxon>
        <taxon>Tracheophyta</taxon>
        <taxon>Spermatophyta</taxon>
        <taxon>Magnoliopsida</taxon>
        <taxon>eudicotyledons</taxon>
        <taxon>Gunneridae</taxon>
        <taxon>Pentapetalae</taxon>
        <taxon>asterids</taxon>
        <taxon>lamiids</taxon>
        <taxon>Gentianales</taxon>
        <taxon>Apocynaceae</taxon>
        <taxon>Rauvolfioideae</taxon>
        <taxon>Vinceae</taxon>
        <taxon>Catharanthinae</taxon>
        <taxon>Catharanthus</taxon>
    </lineage>
</organism>
<dbReference type="EMBL" id="CM044701">
    <property type="protein sequence ID" value="KAI5684338.1"/>
    <property type="molecule type" value="Genomic_DNA"/>
</dbReference>
<keyword evidence="2" id="KW-1185">Reference proteome</keyword>
<name>A0ACC0CHA2_CATRO</name>
<comment type="caution">
    <text evidence="1">The sequence shown here is derived from an EMBL/GenBank/DDBJ whole genome shotgun (WGS) entry which is preliminary data.</text>
</comment>
<reference evidence="2" key="1">
    <citation type="journal article" date="2023" name="Nat. Plants">
        <title>Single-cell RNA sequencing provides a high-resolution roadmap for understanding the multicellular compartmentation of specialized metabolism.</title>
        <authorList>
            <person name="Sun S."/>
            <person name="Shen X."/>
            <person name="Li Y."/>
            <person name="Li Y."/>
            <person name="Wang S."/>
            <person name="Li R."/>
            <person name="Zhang H."/>
            <person name="Shen G."/>
            <person name="Guo B."/>
            <person name="Wei J."/>
            <person name="Xu J."/>
            <person name="St-Pierre B."/>
            <person name="Chen S."/>
            <person name="Sun C."/>
        </authorList>
    </citation>
    <scope>NUCLEOTIDE SEQUENCE [LARGE SCALE GENOMIC DNA]</scope>
</reference>
<sequence>MLLICDASVLFEVLLLSAYFHIEVVELKTSFMSEEAILFLGLIGLLGEYCPTSRKKNVSSLTVCISGFPKYPEFCGCSSVQPCTASEDHLLCSEISLEEPHLLKATTSLP</sequence>
<protein>
    <submittedName>
        <fullName evidence="1">Uncharacterized protein</fullName>
    </submittedName>
</protein>
<evidence type="ECO:0000313" key="1">
    <source>
        <dbReference type="EMBL" id="KAI5684338.1"/>
    </source>
</evidence>